<dbReference type="AlphaFoldDB" id="A0AAD7P705"/>
<evidence type="ECO:0000256" key="1">
    <source>
        <dbReference type="ARBA" id="ARBA00005921"/>
    </source>
</evidence>
<comment type="similarity">
    <text evidence="1">Belongs to the FPP family.</text>
</comment>
<reference evidence="5" key="1">
    <citation type="journal article" date="2023" name="Science">
        <title>Elucidation of the pathway for biosynthesis of saponin adjuvants from the soapbark tree.</title>
        <authorList>
            <person name="Reed J."/>
            <person name="Orme A."/>
            <person name="El-Demerdash A."/>
            <person name="Owen C."/>
            <person name="Martin L.B.B."/>
            <person name="Misra R.C."/>
            <person name="Kikuchi S."/>
            <person name="Rejzek M."/>
            <person name="Martin A.C."/>
            <person name="Harkess A."/>
            <person name="Leebens-Mack J."/>
            <person name="Louveau T."/>
            <person name="Stephenson M.J."/>
            <person name="Osbourn A."/>
        </authorList>
    </citation>
    <scope>NUCLEOTIDE SEQUENCE</scope>
    <source>
        <strain evidence="5">S10</strain>
    </source>
</reference>
<keyword evidence="6" id="KW-1185">Reference proteome</keyword>
<keyword evidence="2 3" id="KW-0175">Coiled coil</keyword>
<dbReference type="Proteomes" id="UP001163823">
    <property type="component" value="Chromosome 14"/>
</dbReference>
<feature type="coiled-coil region" evidence="3">
    <location>
        <begin position="151"/>
        <end position="234"/>
    </location>
</feature>
<feature type="coiled-coil region" evidence="3">
    <location>
        <begin position="34"/>
        <end position="61"/>
    </location>
</feature>
<evidence type="ECO:0000256" key="4">
    <source>
        <dbReference type="SAM" id="MobiDB-lite"/>
    </source>
</evidence>
<feature type="coiled-coil region" evidence="3">
    <location>
        <begin position="802"/>
        <end position="857"/>
    </location>
</feature>
<accession>A0AAD7P705</accession>
<dbReference type="PANTHER" id="PTHR31580:SF22">
    <property type="entry name" value="FILAMENT-LIKE PLANT PROTEIN 7"/>
    <property type="match status" value="1"/>
</dbReference>
<feature type="compositionally biased region" description="Basic residues" evidence="4">
    <location>
        <begin position="1090"/>
        <end position="1100"/>
    </location>
</feature>
<dbReference type="EMBL" id="JARAOO010000014">
    <property type="protein sequence ID" value="KAJ7944442.1"/>
    <property type="molecule type" value="Genomic_DNA"/>
</dbReference>
<comment type="caution">
    <text evidence="5">The sequence shown here is derived from an EMBL/GenBank/DDBJ whole genome shotgun (WGS) entry which is preliminary data.</text>
</comment>
<evidence type="ECO:0000256" key="2">
    <source>
        <dbReference type="ARBA" id="ARBA00023054"/>
    </source>
</evidence>
<proteinExistence type="inferred from homology"/>
<feature type="region of interest" description="Disordered" evidence="4">
    <location>
        <begin position="1081"/>
        <end position="1109"/>
    </location>
</feature>
<dbReference type="KEGG" id="qsa:O6P43_033838"/>
<evidence type="ECO:0000313" key="6">
    <source>
        <dbReference type="Proteomes" id="UP001163823"/>
    </source>
</evidence>
<evidence type="ECO:0000256" key="3">
    <source>
        <dbReference type="SAM" id="Coils"/>
    </source>
</evidence>
<organism evidence="5 6">
    <name type="scientific">Quillaja saponaria</name>
    <name type="common">Soap bark tree</name>
    <dbReference type="NCBI Taxonomy" id="32244"/>
    <lineage>
        <taxon>Eukaryota</taxon>
        <taxon>Viridiplantae</taxon>
        <taxon>Streptophyta</taxon>
        <taxon>Embryophyta</taxon>
        <taxon>Tracheophyta</taxon>
        <taxon>Spermatophyta</taxon>
        <taxon>Magnoliopsida</taxon>
        <taxon>eudicotyledons</taxon>
        <taxon>Gunneridae</taxon>
        <taxon>Pentapetalae</taxon>
        <taxon>rosids</taxon>
        <taxon>fabids</taxon>
        <taxon>Fabales</taxon>
        <taxon>Quillajaceae</taxon>
        <taxon>Quillaja</taxon>
    </lineage>
</organism>
<dbReference type="Pfam" id="PF05911">
    <property type="entry name" value="FPP"/>
    <property type="match status" value="1"/>
</dbReference>
<sequence length="1109" mass="124448">MDPKTWLRKKKSTEKNIVAAEKPNLTSIGNEEEILALLADKEELEKDLKKLNDKLSLSLSECKAKDELVKKHAKTAQEAVAGWEKAEAELLSSKQEMDESSQLRLVHEERVAHLDGALKECMLQLRFVREEQEQRIHDAVMKTSKEFEKSQMALEEQLSDTSRRLAKAEVENTHLSKALLVKENLIEDMKRHLTQMEADYNALMSRLESTEKDKASLNYEVRVLEKELEIRNEEREFNRRTADASHKQHLVGVKKIAKLESECQRLRVLVRKRLPGPAALAKMQNEVEMLGRDSVEIRRKKLNSSGLLVDLAVDSSPETPSKEIRILTEQLCAIEEENRTLKEALNKKGNELQFSRTMFSRTASKLSQLESQIQESPKGRQVTMDQPRSSLTSHEFSLASMSDIGSDDKVSCAESWASALISEVEHFRNGKPKGSQSIKSVGVSDINLMDDFVEMEKLAVVCAEKASGSSHASLIGSNAMTASLETGSNGFKSEVMGRDIIPLSDSVSGISISNREINSNYILDGKIPGWLQDILKVVLEHNRVAQRKPEEILKDIRVALNYINHPNLDELLGAGKNSDLYEVSNPMHFRDYIPTKLSNNSIQVDSSSGVTDADISLTKKSKQQFQSALSKSIGKIIELIEGISLPSLEHDSPDTLSKRNGNMASYKNIVMPTGYMVRIFQWKTSELSNILQQFLHVCYDLLNGKADLEKFSRELTVALDWILNHCFSLQDVSSMRDAIKKEFDWDESRSESEAEIGMTSLFSEADKLHIPREQLPCWLPITASDGRGIQPKDIQYNDREALKIFRYELVNVESEKKVLEERLQSATSTSESLINQLQESEKTISSLKLELQTLKESNGLIVDQTESHKLSNEDLNTQLIEAKVDELNEARQKFSSLDVELGNRNNCSEEAKCLELQLQLESGMNEHSNNDTSHREKQLRADWEITAASEKLAECQETIINLGKQLKALAAPKGASLLDKVTSTPNDKHTTPTSTTITDLSPTHTNDMYMKQRSSLLDQMLAEDDAKANDFRTPKVGQNNSPPSFVPGPIETLQKILSLNGIENQDDNASVTSLAIVPSKKQGGGSLWRKLLRRKKKSSGKKTPVPLST</sequence>
<dbReference type="InterPro" id="IPR008587">
    <property type="entry name" value="FPP_plant"/>
</dbReference>
<gene>
    <name evidence="5" type="ORF">O6P43_033838</name>
</gene>
<dbReference type="PANTHER" id="PTHR31580">
    <property type="entry name" value="FILAMENT-LIKE PLANT PROTEIN 4"/>
    <property type="match status" value="1"/>
</dbReference>
<protein>
    <submittedName>
        <fullName evidence="5">Filament-like plant protein 7</fullName>
    </submittedName>
</protein>
<evidence type="ECO:0000313" key="5">
    <source>
        <dbReference type="EMBL" id="KAJ7944442.1"/>
    </source>
</evidence>
<name>A0AAD7P705_QUISA</name>